<dbReference type="HAMAP" id="MF_00073">
    <property type="entry name" value="NusB"/>
    <property type="match status" value="1"/>
</dbReference>
<accession>A0A174Z258</accession>
<evidence type="ECO:0000313" key="16">
    <source>
        <dbReference type="Proteomes" id="UP000284794"/>
    </source>
</evidence>
<evidence type="ECO:0000256" key="1">
    <source>
        <dbReference type="ARBA" id="ARBA00005952"/>
    </source>
</evidence>
<dbReference type="EMBL" id="QSIS01000001">
    <property type="protein sequence ID" value="RHD10859.1"/>
    <property type="molecule type" value="Genomic_DNA"/>
</dbReference>
<dbReference type="Gene3D" id="1.10.940.10">
    <property type="entry name" value="NusB-like"/>
    <property type="match status" value="1"/>
</dbReference>
<evidence type="ECO:0000313" key="10">
    <source>
        <dbReference type="EMBL" id="MSC57448.1"/>
    </source>
</evidence>
<sequence length="140" mass="16002">MTRSTMREHIFKLLFRAPFIDNKDEYEEQINLYFADADMVDASHLKEEEYNYIKDKTLAIAELIPELDEKIDSVSEGWPTSRLGKTELSIMRLAVYEMLYDEDIPTNVALNEAVELAKKYGSADSTAAFVNGVLGKLIKE</sequence>
<evidence type="ECO:0000256" key="3">
    <source>
        <dbReference type="ARBA" id="ARBA00022884"/>
    </source>
</evidence>
<dbReference type="NCBIfam" id="TIGR01951">
    <property type="entry name" value="nusB"/>
    <property type="match status" value="1"/>
</dbReference>
<evidence type="ECO:0000313" key="13">
    <source>
        <dbReference type="EMBL" id="RHL70910.1"/>
    </source>
</evidence>
<dbReference type="EMBL" id="WKRD01000005">
    <property type="protein sequence ID" value="MSC57448.1"/>
    <property type="molecule type" value="Genomic_DNA"/>
</dbReference>
<dbReference type="RefSeq" id="WP_022098648.1">
    <property type="nucleotide sequence ID" value="NZ_CABIXW010000001.1"/>
</dbReference>
<dbReference type="SUPFAM" id="SSF48013">
    <property type="entry name" value="NusB-like"/>
    <property type="match status" value="1"/>
</dbReference>
<dbReference type="GO" id="GO:0006353">
    <property type="term" value="P:DNA-templated transcription termination"/>
    <property type="evidence" value="ECO:0007669"/>
    <property type="project" value="UniProtKB-UniRule"/>
</dbReference>
<evidence type="ECO:0000313" key="12">
    <source>
        <dbReference type="EMBL" id="RHD10859.1"/>
    </source>
</evidence>
<keyword evidence="4 6" id="KW-0805">Transcription regulation</keyword>
<protein>
    <recommendedName>
        <fullName evidence="6">Transcription antitermination protein NusB</fullName>
    </recommendedName>
    <alternativeName>
        <fullName evidence="6">Antitermination factor NusB</fullName>
    </alternativeName>
</protein>
<organism evidence="9 15">
    <name type="scientific">Lachnospira eligens</name>
    <dbReference type="NCBI Taxonomy" id="39485"/>
    <lineage>
        <taxon>Bacteria</taxon>
        <taxon>Bacillati</taxon>
        <taxon>Bacillota</taxon>
        <taxon>Clostridia</taxon>
        <taxon>Lachnospirales</taxon>
        <taxon>Lachnospiraceae</taxon>
        <taxon>Lachnospira</taxon>
    </lineage>
</organism>
<evidence type="ECO:0000256" key="5">
    <source>
        <dbReference type="ARBA" id="ARBA00023163"/>
    </source>
</evidence>
<dbReference type="InterPro" id="IPR006027">
    <property type="entry name" value="NusB_RsmB_TIM44"/>
</dbReference>
<evidence type="ECO:0000259" key="7">
    <source>
        <dbReference type="Pfam" id="PF01029"/>
    </source>
</evidence>
<comment type="similarity">
    <text evidence="1 6">Belongs to the NusB family.</text>
</comment>
<dbReference type="OrthoDB" id="9811381at2"/>
<dbReference type="EMBL" id="QROY01000002">
    <property type="protein sequence ID" value="RHL70910.1"/>
    <property type="molecule type" value="Genomic_DNA"/>
</dbReference>
<dbReference type="EMBL" id="CZBU01000002">
    <property type="protein sequence ID" value="CUQ76277.1"/>
    <property type="molecule type" value="Genomic_DNA"/>
</dbReference>
<keyword evidence="5 6" id="KW-0804">Transcription</keyword>
<reference evidence="16 17" key="2">
    <citation type="submission" date="2018-08" db="EMBL/GenBank/DDBJ databases">
        <title>A genome reference for cultivated species of the human gut microbiota.</title>
        <authorList>
            <person name="Zou Y."/>
            <person name="Xue W."/>
            <person name="Luo G."/>
        </authorList>
    </citation>
    <scope>NUCLEOTIDE SEQUENCE [LARGE SCALE GENOMIC DNA]</scope>
    <source>
        <strain evidence="13 17">AF36-7BH</strain>
        <strain evidence="12 16">AM32-2AC</strain>
        <strain evidence="11 18">AM37-3BH</strain>
    </source>
</reference>
<proteinExistence type="inferred from homology"/>
<dbReference type="Proteomes" id="UP000481964">
    <property type="component" value="Unassembled WGS sequence"/>
</dbReference>
<dbReference type="Pfam" id="PF01029">
    <property type="entry name" value="NusB"/>
    <property type="match status" value="1"/>
</dbReference>
<evidence type="ECO:0000313" key="8">
    <source>
        <dbReference type="EMBL" id="CUQ76277.1"/>
    </source>
</evidence>
<dbReference type="AlphaFoldDB" id="A0A174Z258"/>
<dbReference type="PANTHER" id="PTHR11078">
    <property type="entry name" value="N UTILIZATION SUBSTANCE PROTEIN B-RELATED"/>
    <property type="match status" value="1"/>
</dbReference>
<evidence type="ECO:0000256" key="6">
    <source>
        <dbReference type="HAMAP-Rule" id="MF_00073"/>
    </source>
</evidence>
<evidence type="ECO:0000313" key="14">
    <source>
        <dbReference type="Proteomes" id="UP000095621"/>
    </source>
</evidence>
<evidence type="ECO:0000313" key="17">
    <source>
        <dbReference type="Proteomes" id="UP000285201"/>
    </source>
</evidence>
<evidence type="ECO:0000313" key="19">
    <source>
        <dbReference type="Proteomes" id="UP000481964"/>
    </source>
</evidence>
<dbReference type="Proteomes" id="UP000284794">
    <property type="component" value="Unassembled WGS sequence"/>
</dbReference>
<evidence type="ECO:0000313" key="9">
    <source>
        <dbReference type="EMBL" id="CUQ79967.1"/>
    </source>
</evidence>
<dbReference type="InterPro" id="IPR035926">
    <property type="entry name" value="NusB-like_sf"/>
</dbReference>
<dbReference type="GO" id="GO:0031564">
    <property type="term" value="P:transcription antitermination"/>
    <property type="evidence" value="ECO:0007669"/>
    <property type="project" value="UniProtKB-KW"/>
</dbReference>
<dbReference type="Proteomes" id="UP000285844">
    <property type="component" value="Unassembled WGS sequence"/>
</dbReference>
<keyword evidence="2 6" id="KW-0889">Transcription antitermination</keyword>
<feature type="domain" description="NusB/RsmB/TIM44" evidence="7">
    <location>
        <begin position="5"/>
        <end position="139"/>
    </location>
</feature>
<dbReference type="GO" id="GO:0005829">
    <property type="term" value="C:cytosol"/>
    <property type="evidence" value="ECO:0007669"/>
    <property type="project" value="TreeGrafter"/>
</dbReference>
<reference evidence="10 19" key="3">
    <citation type="journal article" date="2019" name="Nat. Med.">
        <title>A library of human gut bacterial isolates paired with longitudinal multiomics data enables mechanistic microbiome research.</title>
        <authorList>
            <person name="Poyet M."/>
            <person name="Groussin M."/>
            <person name="Gibbons S.M."/>
            <person name="Avila-Pacheco J."/>
            <person name="Jiang X."/>
            <person name="Kearney S.M."/>
            <person name="Perrotta A.R."/>
            <person name="Berdy B."/>
            <person name="Zhao S."/>
            <person name="Lieberman T.D."/>
            <person name="Swanson P.K."/>
            <person name="Smith M."/>
            <person name="Roesemann S."/>
            <person name="Alexander J.E."/>
            <person name="Rich S.A."/>
            <person name="Livny J."/>
            <person name="Vlamakis H."/>
            <person name="Clish C."/>
            <person name="Bullock K."/>
            <person name="Deik A."/>
            <person name="Scott J."/>
            <person name="Pierce K.A."/>
            <person name="Xavier R.J."/>
            <person name="Alm E.J."/>
        </authorList>
    </citation>
    <scope>NUCLEOTIDE SEQUENCE [LARGE SCALE GENOMIC DNA]</scope>
    <source>
        <strain evidence="10 19">BIOML-A1</strain>
    </source>
</reference>
<dbReference type="EMBL" id="CZBV01000001">
    <property type="protein sequence ID" value="CUQ79967.1"/>
    <property type="molecule type" value="Genomic_DNA"/>
</dbReference>
<dbReference type="Proteomes" id="UP000285201">
    <property type="component" value="Unassembled WGS sequence"/>
</dbReference>
<evidence type="ECO:0000313" key="18">
    <source>
        <dbReference type="Proteomes" id="UP000285844"/>
    </source>
</evidence>
<dbReference type="GO" id="GO:0003723">
    <property type="term" value="F:RNA binding"/>
    <property type="evidence" value="ECO:0007669"/>
    <property type="project" value="UniProtKB-UniRule"/>
</dbReference>
<evidence type="ECO:0000313" key="15">
    <source>
        <dbReference type="Proteomes" id="UP000095780"/>
    </source>
</evidence>
<dbReference type="Proteomes" id="UP000095780">
    <property type="component" value="Unassembled WGS sequence"/>
</dbReference>
<name>A0A174Z258_9FIRM</name>
<gene>
    <name evidence="6 9" type="primary">nusB</name>
    <name evidence="13" type="ORF">DW007_01795</name>
    <name evidence="12" type="ORF">DW811_00345</name>
    <name evidence="11" type="ORF">DW858_12135</name>
    <name evidence="8" type="ORF">ERS852490_00967</name>
    <name evidence="9" type="ORF">ERS852492_00249</name>
    <name evidence="10" type="ORF">GKE48_08300</name>
</gene>
<dbReference type="Proteomes" id="UP000095621">
    <property type="component" value="Unassembled WGS sequence"/>
</dbReference>
<evidence type="ECO:0000313" key="11">
    <source>
        <dbReference type="EMBL" id="RHC11829.1"/>
    </source>
</evidence>
<dbReference type="EMBL" id="QSHM01000017">
    <property type="protein sequence ID" value="RHC11829.1"/>
    <property type="molecule type" value="Genomic_DNA"/>
</dbReference>
<dbReference type="GeneID" id="41355815"/>
<reference evidence="14 15" key="1">
    <citation type="submission" date="2015-09" db="EMBL/GenBank/DDBJ databases">
        <authorList>
            <consortium name="Pathogen Informatics"/>
        </authorList>
    </citation>
    <scope>NUCLEOTIDE SEQUENCE [LARGE SCALE GENOMIC DNA]</scope>
    <source>
        <strain evidence="8 14">2789STDY5834875</strain>
        <strain evidence="9 15">2789STDY5834878</strain>
    </source>
</reference>
<dbReference type="PANTHER" id="PTHR11078:SF3">
    <property type="entry name" value="ANTITERMINATION NUSB DOMAIN-CONTAINING PROTEIN"/>
    <property type="match status" value="1"/>
</dbReference>
<evidence type="ECO:0000256" key="4">
    <source>
        <dbReference type="ARBA" id="ARBA00023015"/>
    </source>
</evidence>
<keyword evidence="3 6" id="KW-0694">RNA-binding</keyword>
<comment type="function">
    <text evidence="6">Involved in transcription antitermination. Required for transcription of ribosomal RNA (rRNA) genes. Binds specifically to the boxA antiterminator sequence of the ribosomal RNA (rrn) operons.</text>
</comment>
<dbReference type="InterPro" id="IPR011605">
    <property type="entry name" value="NusB_fam"/>
</dbReference>
<evidence type="ECO:0000256" key="2">
    <source>
        <dbReference type="ARBA" id="ARBA00022814"/>
    </source>
</evidence>